<evidence type="ECO:0000313" key="2">
    <source>
        <dbReference type="EMBL" id="CAE2268498.1"/>
    </source>
</evidence>
<accession>A0A7S4JML3</accession>
<reference evidence="2" key="1">
    <citation type="submission" date="2021-01" db="EMBL/GenBank/DDBJ databases">
        <authorList>
            <person name="Corre E."/>
            <person name="Pelletier E."/>
            <person name="Niang G."/>
            <person name="Scheremetjew M."/>
            <person name="Finn R."/>
            <person name="Kale V."/>
            <person name="Holt S."/>
            <person name="Cochrane G."/>
            <person name="Meng A."/>
            <person name="Brown T."/>
            <person name="Cohen L."/>
        </authorList>
    </citation>
    <scope>NUCLEOTIDE SEQUENCE</scope>
    <source>
        <strain evidence="2">Isolate 1302-5</strain>
    </source>
</reference>
<dbReference type="AlphaFoldDB" id="A0A7S4JML3"/>
<proteinExistence type="predicted"/>
<organism evidence="2">
    <name type="scientific">Odontella aurita</name>
    <dbReference type="NCBI Taxonomy" id="265563"/>
    <lineage>
        <taxon>Eukaryota</taxon>
        <taxon>Sar</taxon>
        <taxon>Stramenopiles</taxon>
        <taxon>Ochrophyta</taxon>
        <taxon>Bacillariophyta</taxon>
        <taxon>Mediophyceae</taxon>
        <taxon>Biddulphiophycidae</taxon>
        <taxon>Eupodiscales</taxon>
        <taxon>Odontellaceae</taxon>
        <taxon>Odontella</taxon>
    </lineage>
</organism>
<evidence type="ECO:0000256" key="1">
    <source>
        <dbReference type="SAM" id="MobiDB-lite"/>
    </source>
</evidence>
<dbReference type="EMBL" id="HBKQ01044224">
    <property type="protein sequence ID" value="CAE2268498.1"/>
    <property type="molecule type" value="Transcribed_RNA"/>
</dbReference>
<protein>
    <submittedName>
        <fullName evidence="2">Uncharacterized protein</fullName>
    </submittedName>
</protein>
<feature type="region of interest" description="Disordered" evidence="1">
    <location>
        <begin position="174"/>
        <end position="198"/>
    </location>
</feature>
<name>A0A7S4JML3_9STRA</name>
<sequence>MASRFVVRSPDAAAAAEGGIRILTKWVFPIAAAAAAAVLLERQSLRKSIEALSSPYDAPAESIPVAIASGSLIMYALSAAAFPSAPRSRRHEVEVEITPLGVQISSFRSTKTTNGTAAPASGGEGWRREPAGVPTFLPRESVVDAVVSEVVLSYKVSSVVVFRVLENDSGGGDDADFVDCAGDARPSPPDDDRTEASGSPAVESLMAAGAVRLVPAFPGMEMTHLQCLKMWEGIMITLGKFDCDCVH</sequence>
<gene>
    <name evidence="2" type="ORF">OAUR00152_LOCUS30465</name>
</gene>